<sequence>MKYKALDIVLLPSIKEQKKIVDINQTLVGSTLQLNETTTIPHLSIAMCRVSEDDYPFVLSRIKDYLEAMSLFELESLKIESVYQHNKNTIGWNFELTNPLNGLHYSLVKLIEKYHFDEASEKDNSDFYLINEAMPYSGIAYLNVFFSTYAKNNFNPHIIIGQGDVKTCVAEVGKKIEFTDIALYHMGTGCTCEKLLWKKSLAEI</sequence>
<name>A0A3S9P7U3_9BACT</name>
<dbReference type="RefSeq" id="WP_126617821.1">
    <property type="nucleotide sequence ID" value="NZ_CP034562.1"/>
</dbReference>
<evidence type="ECO:0000313" key="1">
    <source>
        <dbReference type="EMBL" id="AZQ64285.1"/>
    </source>
</evidence>
<reference evidence="1 2" key="1">
    <citation type="submission" date="2018-12" db="EMBL/GenBank/DDBJ databases">
        <title>Flammeovirga pectinis sp. nov., isolated from the gut of the Korean scallop, Patinopecten yessoensis.</title>
        <authorList>
            <person name="Bae J.-W."/>
            <person name="Jeong Y.-S."/>
            <person name="Kang W."/>
        </authorList>
    </citation>
    <scope>NUCLEOTIDE SEQUENCE [LARGE SCALE GENOMIC DNA]</scope>
    <source>
        <strain evidence="1 2">L12M1</strain>
    </source>
</reference>
<dbReference type="EMBL" id="CP034562">
    <property type="protein sequence ID" value="AZQ64285.1"/>
    <property type="molecule type" value="Genomic_DNA"/>
</dbReference>
<gene>
    <name evidence="1" type="ORF">EI427_19330</name>
</gene>
<dbReference type="KEGG" id="fll:EI427_19330"/>
<protein>
    <recommendedName>
        <fullName evidence="3">2'-5' RNA ligase family protein</fullName>
    </recommendedName>
</protein>
<accession>A0A3S9P7U3</accession>
<dbReference type="Proteomes" id="UP000267268">
    <property type="component" value="Chromosome 1"/>
</dbReference>
<proteinExistence type="predicted"/>
<dbReference type="OrthoDB" id="268668at2"/>
<dbReference type="AlphaFoldDB" id="A0A3S9P7U3"/>
<dbReference type="Gene3D" id="3.90.1140.10">
    <property type="entry name" value="Cyclic phosphodiesterase"/>
    <property type="match status" value="1"/>
</dbReference>
<keyword evidence="2" id="KW-1185">Reference proteome</keyword>
<evidence type="ECO:0000313" key="2">
    <source>
        <dbReference type="Proteomes" id="UP000267268"/>
    </source>
</evidence>
<evidence type="ECO:0008006" key="3">
    <source>
        <dbReference type="Google" id="ProtNLM"/>
    </source>
</evidence>
<organism evidence="1 2">
    <name type="scientific">Flammeovirga pectinis</name>
    <dbReference type="NCBI Taxonomy" id="2494373"/>
    <lineage>
        <taxon>Bacteria</taxon>
        <taxon>Pseudomonadati</taxon>
        <taxon>Bacteroidota</taxon>
        <taxon>Cytophagia</taxon>
        <taxon>Cytophagales</taxon>
        <taxon>Flammeovirgaceae</taxon>
        <taxon>Flammeovirga</taxon>
    </lineage>
</organism>